<sequence length="67" mass="6881">MPGVATVISRADKTETVRGRSRSRRGSVGRADGGTVTVTVTVTGTGTGTGTNDIGRKHVDVLPADDR</sequence>
<comment type="caution">
    <text evidence="2">The sequence shown here is derived from an EMBL/GenBank/DDBJ whole genome shotgun (WGS) entry which is preliminary data.</text>
</comment>
<evidence type="ECO:0000313" key="2">
    <source>
        <dbReference type="EMBL" id="GIG75454.1"/>
    </source>
</evidence>
<gene>
    <name evidence="2" type="ORF">Pfl04_38580</name>
</gene>
<protein>
    <submittedName>
        <fullName evidence="2">Uncharacterized protein</fullName>
    </submittedName>
</protein>
<dbReference type="Proteomes" id="UP000653674">
    <property type="component" value="Unassembled WGS sequence"/>
</dbReference>
<evidence type="ECO:0000313" key="3">
    <source>
        <dbReference type="Proteomes" id="UP000653674"/>
    </source>
</evidence>
<reference evidence="2" key="1">
    <citation type="submission" date="2021-01" db="EMBL/GenBank/DDBJ databases">
        <title>Whole genome shotgun sequence of Planosporangium flavigriseum NBRC 105377.</title>
        <authorList>
            <person name="Komaki H."/>
            <person name="Tamura T."/>
        </authorList>
    </citation>
    <scope>NUCLEOTIDE SEQUENCE</scope>
    <source>
        <strain evidence="2">NBRC 105377</strain>
    </source>
</reference>
<keyword evidence="3" id="KW-1185">Reference proteome</keyword>
<dbReference type="AlphaFoldDB" id="A0A8J3PNL2"/>
<organism evidence="2 3">
    <name type="scientific">Planosporangium flavigriseum</name>
    <dbReference type="NCBI Taxonomy" id="373681"/>
    <lineage>
        <taxon>Bacteria</taxon>
        <taxon>Bacillati</taxon>
        <taxon>Actinomycetota</taxon>
        <taxon>Actinomycetes</taxon>
        <taxon>Micromonosporales</taxon>
        <taxon>Micromonosporaceae</taxon>
        <taxon>Planosporangium</taxon>
    </lineage>
</organism>
<evidence type="ECO:0000256" key="1">
    <source>
        <dbReference type="SAM" id="MobiDB-lite"/>
    </source>
</evidence>
<proteinExistence type="predicted"/>
<dbReference type="EMBL" id="BONU01000031">
    <property type="protein sequence ID" value="GIG75454.1"/>
    <property type="molecule type" value="Genomic_DNA"/>
</dbReference>
<name>A0A8J3PNL2_9ACTN</name>
<feature type="compositionally biased region" description="Basic and acidic residues" evidence="1">
    <location>
        <begin position="54"/>
        <end position="67"/>
    </location>
</feature>
<feature type="region of interest" description="Disordered" evidence="1">
    <location>
        <begin position="1"/>
        <end position="67"/>
    </location>
</feature>
<feature type="compositionally biased region" description="Low complexity" evidence="1">
    <location>
        <begin position="28"/>
        <end position="44"/>
    </location>
</feature>
<accession>A0A8J3PNL2</accession>